<organism evidence="11 12">
    <name type="scientific">Trichomonascus ciferrii</name>
    <dbReference type="NCBI Taxonomy" id="44093"/>
    <lineage>
        <taxon>Eukaryota</taxon>
        <taxon>Fungi</taxon>
        <taxon>Dikarya</taxon>
        <taxon>Ascomycota</taxon>
        <taxon>Saccharomycotina</taxon>
        <taxon>Dipodascomycetes</taxon>
        <taxon>Dipodascales</taxon>
        <taxon>Trichomonascaceae</taxon>
        <taxon>Trichomonascus</taxon>
        <taxon>Trichomonascus ciferrii complex</taxon>
    </lineage>
</organism>
<accession>A0A642V6I8</accession>
<evidence type="ECO:0000256" key="7">
    <source>
        <dbReference type="ARBA" id="ARBA00038938"/>
    </source>
</evidence>
<keyword evidence="6" id="KW-0862">Zinc</keyword>
<dbReference type="InterPro" id="IPR035105">
    <property type="entry name" value="Deoxycytidylate_deaminase_dom"/>
</dbReference>
<keyword evidence="5" id="KW-0378">Hydrolase</keyword>
<protein>
    <recommendedName>
        <fullName evidence="9">Deoxycytidylate deaminase</fullName>
        <ecNumber evidence="7">3.5.4.12</ecNumber>
    </recommendedName>
    <alternativeName>
        <fullName evidence="8">dCMP deaminase</fullName>
    </alternativeName>
</protein>
<evidence type="ECO:0000313" key="12">
    <source>
        <dbReference type="Proteomes" id="UP000761534"/>
    </source>
</evidence>
<sequence length="327" mass="36309">MFIGISGTRCSGKSEVARYLQRQGFTRLELAKDGCDHGEDENNGSCNPETVETFVSADEMLEFVTTRWNQNFVTSDICSVEVLEKLSHRPFFLHVNVEAPTVLRWRRYCDKYRGGEALSLDEFVMLSDKLQYNKSDGLAAVCSRAKLSIVNQSENLEMLYIELGKLNLLDGSRLRPSWDAYFMRLANLAALRSNCMKRQVGAVLVRDNRVIATGYNGTPRGLTNCNQGGCKRCNSGNSSGIDLKTCLCLHAEENALLEAGRDRVGHSSSIYCNTCPCLTCAIKIAQSGITEVVYSQSYSMDTATAEIMRSANIKLRQYSPPSEGLIL</sequence>
<dbReference type="PANTHER" id="PTHR11086:SF18">
    <property type="entry name" value="DEOXYCYTIDYLATE DEAMINASE"/>
    <property type="match status" value="1"/>
</dbReference>
<dbReference type="OrthoDB" id="6710946at2759"/>
<reference evidence="11" key="1">
    <citation type="journal article" date="2019" name="G3 (Bethesda)">
        <title>Genome Assemblies of Two Rare Opportunistic Yeast Pathogens: Diutina rugosa (syn. Candida rugosa) and Trichomonascus ciferrii (syn. Candida ciferrii).</title>
        <authorList>
            <person name="Mixao V."/>
            <person name="Saus E."/>
            <person name="Hansen A.P."/>
            <person name="Lass-Florl C."/>
            <person name="Gabaldon T."/>
        </authorList>
    </citation>
    <scope>NUCLEOTIDE SEQUENCE</scope>
    <source>
        <strain evidence="11">CBS 4856</strain>
    </source>
</reference>
<evidence type="ECO:0000256" key="8">
    <source>
        <dbReference type="ARBA" id="ARBA00041763"/>
    </source>
</evidence>
<dbReference type="Pfam" id="PF00383">
    <property type="entry name" value="dCMP_cyt_deam_1"/>
    <property type="match status" value="1"/>
</dbReference>
<dbReference type="PANTHER" id="PTHR11086">
    <property type="entry name" value="DEOXYCYTIDYLATE DEAMINASE-RELATED"/>
    <property type="match status" value="1"/>
</dbReference>
<keyword evidence="4" id="KW-0545">Nucleotide biosynthesis</keyword>
<evidence type="ECO:0000256" key="6">
    <source>
        <dbReference type="ARBA" id="ARBA00022833"/>
    </source>
</evidence>
<evidence type="ECO:0000256" key="1">
    <source>
        <dbReference type="ARBA" id="ARBA00001947"/>
    </source>
</evidence>
<evidence type="ECO:0000256" key="4">
    <source>
        <dbReference type="ARBA" id="ARBA00022727"/>
    </source>
</evidence>
<dbReference type="GO" id="GO:0008270">
    <property type="term" value="F:zinc ion binding"/>
    <property type="evidence" value="ECO:0007669"/>
    <property type="project" value="InterPro"/>
</dbReference>
<dbReference type="Proteomes" id="UP000761534">
    <property type="component" value="Unassembled WGS sequence"/>
</dbReference>
<evidence type="ECO:0000259" key="10">
    <source>
        <dbReference type="PROSITE" id="PS51747"/>
    </source>
</evidence>
<dbReference type="VEuPathDB" id="FungiDB:TRICI_002546"/>
<dbReference type="InterPro" id="IPR016193">
    <property type="entry name" value="Cytidine_deaminase-like"/>
</dbReference>
<evidence type="ECO:0000256" key="5">
    <source>
        <dbReference type="ARBA" id="ARBA00022801"/>
    </source>
</evidence>
<dbReference type="GO" id="GO:0009165">
    <property type="term" value="P:nucleotide biosynthetic process"/>
    <property type="evidence" value="ECO:0007669"/>
    <property type="project" value="UniProtKB-KW"/>
</dbReference>
<gene>
    <name evidence="11" type="ORF">TRICI_002546</name>
</gene>
<evidence type="ECO:0000313" key="11">
    <source>
        <dbReference type="EMBL" id="KAA8915317.1"/>
    </source>
</evidence>
<dbReference type="PROSITE" id="PS00903">
    <property type="entry name" value="CYT_DCMP_DEAMINASES_1"/>
    <property type="match status" value="1"/>
</dbReference>
<feature type="domain" description="CMP/dCMP-type deaminase" evidence="10">
    <location>
        <begin position="177"/>
        <end position="315"/>
    </location>
</feature>
<proteinExistence type="inferred from homology"/>
<evidence type="ECO:0000256" key="3">
    <source>
        <dbReference type="ARBA" id="ARBA00022723"/>
    </source>
</evidence>
<evidence type="ECO:0000256" key="2">
    <source>
        <dbReference type="ARBA" id="ARBA00006576"/>
    </source>
</evidence>
<dbReference type="GO" id="GO:0004132">
    <property type="term" value="F:dCMP deaminase activity"/>
    <property type="evidence" value="ECO:0007669"/>
    <property type="project" value="UniProtKB-EC"/>
</dbReference>
<keyword evidence="12" id="KW-1185">Reference proteome</keyword>
<dbReference type="FunFam" id="3.40.140.10:FF:000035">
    <property type="entry name" value="dCMP deaminase"/>
    <property type="match status" value="1"/>
</dbReference>
<dbReference type="InterPro" id="IPR016192">
    <property type="entry name" value="APOBEC/CMP_deaminase_Zn-bd"/>
</dbReference>
<dbReference type="GO" id="GO:0005737">
    <property type="term" value="C:cytoplasm"/>
    <property type="evidence" value="ECO:0007669"/>
    <property type="project" value="TreeGrafter"/>
</dbReference>
<dbReference type="InterPro" id="IPR027417">
    <property type="entry name" value="P-loop_NTPase"/>
</dbReference>
<comment type="caution">
    <text evidence="11">The sequence shown here is derived from an EMBL/GenBank/DDBJ whole genome shotgun (WGS) entry which is preliminary data.</text>
</comment>
<keyword evidence="3" id="KW-0479">Metal-binding</keyword>
<dbReference type="Gene3D" id="3.40.50.300">
    <property type="entry name" value="P-loop containing nucleotide triphosphate hydrolases"/>
    <property type="match status" value="1"/>
</dbReference>
<name>A0A642V6I8_9ASCO</name>
<dbReference type="InterPro" id="IPR002125">
    <property type="entry name" value="CMP_dCMP_dom"/>
</dbReference>
<comment type="cofactor">
    <cofactor evidence="1">
        <name>Zn(2+)</name>
        <dbReference type="ChEBI" id="CHEBI:29105"/>
    </cofactor>
</comment>
<dbReference type="AlphaFoldDB" id="A0A642V6I8"/>
<comment type="similarity">
    <text evidence="2">Belongs to the cytidine and deoxycytidylate deaminase family.</text>
</comment>
<dbReference type="Gene3D" id="3.40.140.10">
    <property type="entry name" value="Cytidine Deaminase, domain 2"/>
    <property type="match status" value="1"/>
</dbReference>
<dbReference type="InterPro" id="IPR015517">
    <property type="entry name" value="dCMP_deaminase-rel"/>
</dbReference>
<evidence type="ECO:0000256" key="9">
    <source>
        <dbReference type="ARBA" id="ARBA00071582"/>
    </source>
</evidence>
<dbReference type="EMBL" id="SWFS01000177">
    <property type="protein sequence ID" value="KAA8915317.1"/>
    <property type="molecule type" value="Genomic_DNA"/>
</dbReference>
<dbReference type="SUPFAM" id="SSF53927">
    <property type="entry name" value="Cytidine deaminase-like"/>
    <property type="match status" value="1"/>
</dbReference>
<dbReference type="PROSITE" id="PS51747">
    <property type="entry name" value="CYT_DCMP_DEAMINASES_2"/>
    <property type="match status" value="1"/>
</dbReference>
<dbReference type="CDD" id="cd01286">
    <property type="entry name" value="deoxycytidylate_deaminase"/>
    <property type="match status" value="1"/>
</dbReference>
<dbReference type="EC" id="3.5.4.12" evidence="7"/>